<keyword evidence="7 10" id="KW-1133">Transmembrane helix</keyword>
<comment type="subcellular location">
    <subcellularLocation>
        <location evidence="10">Cell membrane</location>
        <topology evidence="10">Single-pass type II membrane protein</topology>
    </subcellularLocation>
    <subcellularLocation>
        <location evidence="1">Membrane</location>
    </subcellularLocation>
</comment>
<feature type="binding site" description="axial binding residue" evidence="10 11">
    <location>
        <position position="161"/>
    </location>
    <ligand>
        <name>heme</name>
        <dbReference type="ChEBI" id="CHEBI:30413"/>
    </ligand>
    <ligandPart>
        <name>Fe</name>
        <dbReference type="ChEBI" id="CHEBI:18248"/>
    </ligandPart>
</feature>
<keyword evidence="5 10" id="KW-0201">Cytochrome c-type biogenesis</keyword>
<dbReference type="Proteomes" id="UP000318709">
    <property type="component" value="Chromosome"/>
</dbReference>
<evidence type="ECO:0000256" key="8">
    <source>
        <dbReference type="ARBA" id="ARBA00023004"/>
    </source>
</evidence>
<reference evidence="14 15" key="1">
    <citation type="submission" date="2019-03" db="EMBL/GenBank/DDBJ databases">
        <title>The complete genome sequence of Swingsia_sp. F3b2 LMG30590(T).</title>
        <authorList>
            <person name="Chua K.-O."/>
            <person name="Chan K.-G."/>
            <person name="See-Too W.-S."/>
        </authorList>
    </citation>
    <scope>NUCLEOTIDE SEQUENCE [LARGE SCALE GENOMIC DNA]</scope>
    <source>
        <strain evidence="14 15">F3b2</strain>
    </source>
</reference>
<keyword evidence="6 10" id="KW-0735">Signal-anchor</keyword>
<feature type="transmembrane region" description="Helical" evidence="13">
    <location>
        <begin position="28"/>
        <end position="49"/>
    </location>
</feature>
<comment type="similarity">
    <text evidence="10">Belongs to the CcmE/CycJ family.</text>
</comment>
<evidence type="ECO:0000256" key="6">
    <source>
        <dbReference type="ARBA" id="ARBA00022968"/>
    </source>
</evidence>
<feature type="topological domain" description="Cytoplasmic" evidence="10">
    <location>
        <begin position="1"/>
        <end position="27"/>
    </location>
</feature>
<feature type="topological domain" description="Extracellular" evidence="10">
    <location>
        <begin position="49"/>
        <end position="191"/>
    </location>
</feature>
<organism evidence="14 15">
    <name type="scientific">Formicincola oecophyllae</name>
    <dbReference type="NCBI Taxonomy" id="2558361"/>
    <lineage>
        <taxon>Bacteria</taxon>
        <taxon>Pseudomonadati</taxon>
        <taxon>Pseudomonadota</taxon>
        <taxon>Alphaproteobacteria</taxon>
        <taxon>Acetobacterales</taxon>
        <taxon>Acetobacteraceae</taxon>
        <taxon>Formicincola</taxon>
    </lineage>
</organism>
<evidence type="ECO:0000256" key="4">
    <source>
        <dbReference type="ARBA" id="ARBA00022723"/>
    </source>
</evidence>
<proteinExistence type="inferred from homology"/>
<dbReference type="OrthoDB" id="9793584at2"/>
<keyword evidence="15" id="KW-1185">Reference proteome</keyword>
<dbReference type="GO" id="GO:0017004">
    <property type="term" value="P:cytochrome complex assembly"/>
    <property type="evidence" value="ECO:0007669"/>
    <property type="project" value="UniProtKB-KW"/>
</dbReference>
<comment type="function">
    <text evidence="10">Heme chaperone required for the biogenesis of c-type cytochromes. Transiently binds heme delivered by CcmC and transfers the heme to apo-cytochromes in a process facilitated by CcmF and CcmH.</text>
</comment>
<evidence type="ECO:0000256" key="11">
    <source>
        <dbReference type="PIRSR" id="PIRSR604329-50"/>
    </source>
</evidence>
<sequence>METQGEGWTEITPSGITQPYRQRLFRRCYAGLVLLACLAGGGVLVGRALTGSLSYYLTPTALLAGGAAHQAWAVTPCHLGGLVVAGSIQHGADGVVAFTLTDGHASVPVRYQGPIPDLFHEGSGAIVTGQWHCLPQRGSAGAKGPCQFMARELLAKHDERYQPPAMTDRQPGSKRNAAPSAPLPLATPHHG</sequence>
<evidence type="ECO:0000256" key="1">
    <source>
        <dbReference type="ARBA" id="ARBA00004370"/>
    </source>
</evidence>
<dbReference type="PANTHER" id="PTHR34128:SF2">
    <property type="entry name" value="CYTOCHROME C-TYPE BIOGENESIS PROTEIN CCME HOMOLOG, MITOCHONDRIAL"/>
    <property type="match status" value="1"/>
</dbReference>
<evidence type="ECO:0000256" key="10">
    <source>
        <dbReference type="HAMAP-Rule" id="MF_01959"/>
    </source>
</evidence>
<dbReference type="InterPro" id="IPR012340">
    <property type="entry name" value="NA-bd_OB-fold"/>
</dbReference>
<feature type="binding site" description="covalent" evidence="10 11">
    <location>
        <position position="157"/>
    </location>
    <ligand>
        <name>heme</name>
        <dbReference type="ChEBI" id="CHEBI:30413"/>
    </ligand>
</feature>
<evidence type="ECO:0000256" key="3">
    <source>
        <dbReference type="ARBA" id="ARBA00022692"/>
    </source>
</evidence>
<dbReference type="InterPro" id="IPR036127">
    <property type="entry name" value="CcmE-like_sf"/>
</dbReference>
<name>A0A4Y6UBW5_9PROT</name>
<dbReference type="KEGG" id="swf:E3E12_05630"/>
<keyword evidence="8 10" id="KW-0408">Iron</keyword>
<evidence type="ECO:0000256" key="12">
    <source>
        <dbReference type="SAM" id="MobiDB-lite"/>
    </source>
</evidence>
<keyword evidence="2 10" id="KW-0349">Heme</keyword>
<dbReference type="Gene3D" id="2.40.50.140">
    <property type="entry name" value="Nucleic acid-binding proteins"/>
    <property type="match status" value="1"/>
</dbReference>
<dbReference type="AlphaFoldDB" id="A0A4Y6UBW5"/>
<feature type="region of interest" description="Disordered" evidence="12">
    <location>
        <begin position="158"/>
        <end position="191"/>
    </location>
</feature>
<keyword evidence="10" id="KW-1003">Cell membrane</keyword>
<accession>A0A4Y6UBW5</accession>
<evidence type="ECO:0000256" key="13">
    <source>
        <dbReference type="SAM" id="Phobius"/>
    </source>
</evidence>
<dbReference type="HAMAP" id="MF_01959">
    <property type="entry name" value="CcmE"/>
    <property type="match status" value="1"/>
</dbReference>
<evidence type="ECO:0000256" key="2">
    <source>
        <dbReference type="ARBA" id="ARBA00022617"/>
    </source>
</evidence>
<dbReference type="GO" id="GO:0046872">
    <property type="term" value="F:metal ion binding"/>
    <property type="evidence" value="ECO:0007669"/>
    <property type="project" value="UniProtKB-KW"/>
</dbReference>
<dbReference type="GO" id="GO:0017003">
    <property type="term" value="P:protein-heme linkage"/>
    <property type="evidence" value="ECO:0007669"/>
    <property type="project" value="UniProtKB-UniRule"/>
</dbReference>
<dbReference type="Pfam" id="PF03100">
    <property type="entry name" value="CcmE"/>
    <property type="match status" value="1"/>
</dbReference>
<evidence type="ECO:0000313" key="14">
    <source>
        <dbReference type="EMBL" id="QDH14420.1"/>
    </source>
</evidence>
<dbReference type="SUPFAM" id="SSF82093">
    <property type="entry name" value="Heme chaperone CcmE"/>
    <property type="match status" value="1"/>
</dbReference>
<dbReference type="PANTHER" id="PTHR34128">
    <property type="entry name" value="CYTOCHROME C-TYPE BIOGENESIS PROTEIN CCME HOMOLOG, MITOCHONDRIAL"/>
    <property type="match status" value="1"/>
</dbReference>
<keyword evidence="9 10" id="KW-0472">Membrane</keyword>
<evidence type="ECO:0000313" key="15">
    <source>
        <dbReference type="Proteomes" id="UP000318709"/>
    </source>
</evidence>
<protein>
    <recommendedName>
        <fullName evidence="10">Cytochrome c-type biogenesis protein CcmE</fullName>
    </recommendedName>
    <alternativeName>
        <fullName evidence="10">Cytochrome c maturation protein E</fullName>
    </alternativeName>
    <alternativeName>
        <fullName evidence="10">Heme chaperone CcmE</fullName>
    </alternativeName>
</protein>
<dbReference type="InterPro" id="IPR004329">
    <property type="entry name" value="CcmE"/>
</dbReference>
<feature type="compositionally biased region" description="Low complexity" evidence="12">
    <location>
        <begin position="177"/>
        <end position="191"/>
    </location>
</feature>
<gene>
    <name evidence="10" type="primary">ccmE</name>
    <name evidence="10" type="synonym">cycJ</name>
    <name evidence="14" type="ORF">E3E12_05630</name>
</gene>
<dbReference type="GO" id="GO:0005886">
    <property type="term" value="C:plasma membrane"/>
    <property type="evidence" value="ECO:0007669"/>
    <property type="project" value="UniProtKB-SubCell"/>
</dbReference>
<dbReference type="EMBL" id="CP038231">
    <property type="protein sequence ID" value="QDH14420.1"/>
    <property type="molecule type" value="Genomic_DNA"/>
</dbReference>
<keyword evidence="3 10" id="KW-0812">Transmembrane</keyword>
<keyword evidence="4 10" id="KW-0479">Metal-binding</keyword>
<evidence type="ECO:0000256" key="7">
    <source>
        <dbReference type="ARBA" id="ARBA00022989"/>
    </source>
</evidence>
<evidence type="ECO:0000256" key="9">
    <source>
        <dbReference type="ARBA" id="ARBA00023136"/>
    </source>
</evidence>
<evidence type="ECO:0000256" key="5">
    <source>
        <dbReference type="ARBA" id="ARBA00022748"/>
    </source>
</evidence>
<dbReference type="GO" id="GO:0020037">
    <property type="term" value="F:heme binding"/>
    <property type="evidence" value="ECO:0007669"/>
    <property type="project" value="InterPro"/>
</dbReference>